<protein>
    <submittedName>
        <fullName evidence="1">Uncharacterized protein</fullName>
    </submittedName>
</protein>
<evidence type="ECO:0000313" key="1">
    <source>
        <dbReference type="EMBL" id="KAJ7759439.1"/>
    </source>
</evidence>
<organism evidence="1 2">
    <name type="scientific">Mycena maculata</name>
    <dbReference type="NCBI Taxonomy" id="230809"/>
    <lineage>
        <taxon>Eukaryota</taxon>
        <taxon>Fungi</taxon>
        <taxon>Dikarya</taxon>
        <taxon>Basidiomycota</taxon>
        <taxon>Agaricomycotina</taxon>
        <taxon>Agaricomycetes</taxon>
        <taxon>Agaricomycetidae</taxon>
        <taxon>Agaricales</taxon>
        <taxon>Marasmiineae</taxon>
        <taxon>Mycenaceae</taxon>
        <taxon>Mycena</taxon>
    </lineage>
</organism>
<gene>
    <name evidence="1" type="ORF">DFH07DRAFT_772253</name>
</gene>
<dbReference type="EMBL" id="JARJLG010000052">
    <property type="protein sequence ID" value="KAJ7759439.1"/>
    <property type="molecule type" value="Genomic_DNA"/>
</dbReference>
<proteinExistence type="predicted"/>
<dbReference type="Proteomes" id="UP001215280">
    <property type="component" value="Unassembled WGS sequence"/>
</dbReference>
<keyword evidence="2" id="KW-1185">Reference proteome</keyword>
<name>A0AAD7NG24_9AGAR</name>
<accession>A0AAD7NG24</accession>
<reference evidence="1" key="1">
    <citation type="submission" date="2023-03" db="EMBL/GenBank/DDBJ databases">
        <title>Massive genome expansion in bonnet fungi (Mycena s.s.) driven by repeated elements and novel gene families across ecological guilds.</title>
        <authorList>
            <consortium name="Lawrence Berkeley National Laboratory"/>
            <person name="Harder C.B."/>
            <person name="Miyauchi S."/>
            <person name="Viragh M."/>
            <person name="Kuo A."/>
            <person name="Thoen E."/>
            <person name="Andreopoulos B."/>
            <person name="Lu D."/>
            <person name="Skrede I."/>
            <person name="Drula E."/>
            <person name="Henrissat B."/>
            <person name="Morin E."/>
            <person name="Kohler A."/>
            <person name="Barry K."/>
            <person name="LaButti K."/>
            <person name="Morin E."/>
            <person name="Salamov A."/>
            <person name="Lipzen A."/>
            <person name="Mereny Z."/>
            <person name="Hegedus B."/>
            <person name="Baldrian P."/>
            <person name="Stursova M."/>
            <person name="Weitz H."/>
            <person name="Taylor A."/>
            <person name="Grigoriev I.V."/>
            <person name="Nagy L.G."/>
            <person name="Martin F."/>
            <person name="Kauserud H."/>
        </authorList>
    </citation>
    <scope>NUCLEOTIDE SEQUENCE</scope>
    <source>
        <strain evidence="1">CBHHK188m</strain>
    </source>
</reference>
<dbReference type="AlphaFoldDB" id="A0AAD7NG24"/>
<comment type="caution">
    <text evidence="1">The sequence shown here is derived from an EMBL/GenBank/DDBJ whole genome shotgun (WGS) entry which is preliminary data.</text>
</comment>
<sequence>MDIQLDNPTFSKAARDSVATSATERRPLLFRKQALTAISPDLGTIQLQIRHVRRARHAKVTTRTDRGDGNYKPQILNERSKKAIGHSVQLGPEFQSRRNTSIETHLVEELVIFVFKYRPIGILHAIFQQVFLTCVTELLRAEGIAPPAAKEERAVFPMKIVDLTMDAEEDDEHDAEIRKLEVNSNSEFSAQRLSTHFWSTGAAWGTKE</sequence>
<evidence type="ECO:0000313" key="2">
    <source>
        <dbReference type="Proteomes" id="UP001215280"/>
    </source>
</evidence>